<feature type="transmembrane region" description="Helical" evidence="1">
    <location>
        <begin position="66"/>
        <end position="83"/>
    </location>
</feature>
<feature type="transmembrane region" description="Helical" evidence="1">
    <location>
        <begin position="35"/>
        <end position="54"/>
    </location>
</feature>
<keyword evidence="1" id="KW-0472">Membrane</keyword>
<evidence type="ECO:0000313" key="3">
    <source>
        <dbReference type="Proteomes" id="UP000672934"/>
    </source>
</evidence>
<evidence type="ECO:0008006" key="4">
    <source>
        <dbReference type="Google" id="ProtNLM"/>
    </source>
</evidence>
<dbReference type="AlphaFoldDB" id="A0A916IT08"/>
<reference evidence="2" key="1">
    <citation type="submission" date="2021-03" db="EMBL/GenBank/DDBJ databases">
        <authorList>
            <person name="Peeters C."/>
        </authorList>
    </citation>
    <scope>NUCLEOTIDE SEQUENCE</scope>
    <source>
        <strain evidence="2">LMG 31506</strain>
    </source>
</reference>
<evidence type="ECO:0000313" key="2">
    <source>
        <dbReference type="EMBL" id="CAG2135427.1"/>
    </source>
</evidence>
<accession>A0A916IT08</accession>
<evidence type="ECO:0000256" key="1">
    <source>
        <dbReference type="SAM" id="Phobius"/>
    </source>
</evidence>
<organism evidence="2 3">
    <name type="scientific">Cupriavidus yeoncheonensis</name>
    <dbReference type="NCBI Taxonomy" id="1462994"/>
    <lineage>
        <taxon>Bacteria</taxon>
        <taxon>Pseudomonadati</taxon>
        <taxon>Pseudomonadota</taxon>
        <taxon>Betaproteobacteria</taxon>
        <taxon>Burkholderiales</taxon>
        <taxon>Burkholderiaceae</taxon>
        <taxon>Cupriavidus</taxon>
    </lineage>
</organism>
<comment type="caution">
    <text evidence="2">The sequence shown here is derived from an EMBL/GenBank/DDBJ whole genome shotgun (WGS) entry which is preliminary data.</text>
</comment>
<dbReference type="EMBL" id="CAJPUY010000004">
    <property type="protein sequence ID" value="CAG2135427.1"/>
    <property type="molecule type" value="Genomic_DNA"/>
</dbReference>
<keyword evidence="3" id="KW-1185">Reference proteome</keyword>
<feature type="transmembrane region" description="Helical" evidence="1">
    <location>
        <begin position="161"/>
        <end position="180"/>
    </location>
</feature>
<keyword evidence="1" id="KW-1133">Transmembrane helix</keyword>
<proteinExistence type="predicted"/>
<feature type="transmembrane region" description="Helical" evidence="1">
    <location>
        <begin position="120"/>
        <end position="141"/>
    </location>
</feature>
<gene>
    <name evidence="2" type="ORF">LMG31506_01546</name>
</gene>
<dbReference type="Proteomes" id="UP000672934">
    <property type="component" value="Unassembled WGS sequence"/>
</dbReference>
<name>A0A916IT08_9BURK</name>
<keyword evidence="1" id="KW-0812">Transmembrane</keyword>
<feature type="transmembrane region" description="Helical" evidence="1">
    <location>
        <begin position="95"/>
        <end position="113"/>
    </location>
</feature>
<dbReference type="RefSeq" id="WP_211946516.1">
    <property type="nucleotide sequence ID" value="NZ_CAJPUY010000004.1"/>
</dbReference>
<sequence length="192" mass="20191">MRSAERPTPAWLPGAALAMLALLRGWLEASMFRHMAIELPLLLALGVAAAALSGRNAQACDSWNRRGLPGLVAVTAIASYWMLPVALDLAVLDARWSVAKVASMIMAGAALGLSWPRAGVVLQAFFAINWSAMTLVAGLLYQDAPQQLCSVYLADQQGAAGRALVGLAVAGLAAWTVSVVRRVGRDEGGLRI</sequence>
<protein>
    <recommendedName>
        <fullName evidence="4">Transmembrane protein</fullName>
    </recommendedName>
</protein>